<evidence type="ECO:0000256" key="3">
    <source>
        <dbReference type="SAM" id="SignalP"/>
    </source>
</evidence>
<dbReference type="SUPFAM" id="SSF53850">
    <property type="entry name" value="Periplasmic binding protein-like II"/>
    <property type="match status" value="1"/>
</dbReference>
<accession>A0A2R8C1C0</accession>
<feature type="chain" id="PRO_5015336425" evidence="3">
    <location>
        <begin position="21"/>
        <end position="435"/>
    </location>
</feature>
<proteinExistence type="inferred from homology"/>
<dbReference type="EMBL" id="ONZF01000015">
    <property type="protein sequence ID" value="SPJ26211.1"/>
    <property type="molecule type" value="Genomic_DNA"/>
</dbReference>
<dbReference type="RefSeq" id="WP_108895917.1">
    <property type="nucleotide sequence ID" value="NZ_ONZF01000015.1"/>
</dbReference>
<evidence type="ECO:0000256" key="1">
    <source>
        <dbReference type="ARBA" id="ARBA00004418"/>
    </source>
</evidence>
<dbReference type="InterPro" id="IPR050490">
    <property type="entry name" value="Bact_solute-bd_prot1"/>
</dbReference>
<dbReference type="Pfam" id="PF13416">
    <property type="entry name" value="SBP_bac_8"/>
    <property type="match status" value="1"/>
</dbReference>
<dbReference type="Gene3D" id="3.40.190.10">
    <property type="entry name" value="Periplasmic binding protein-like II"/>
    <property type="match status" value="1"/>
</dbReference>
<evidence type="ECO:0000313" key="4">
    <source>
        <dbReference type="EMBL" id="SPJ26211.1"/>
    </source>
</evidence>
<dbReference type="Proteomes" id="UP000244912">
    <property type="component" value="Unassembled WGS sequence"/>
</dbReference>
<name>A0A2R8C1C0_9RHOB</name>
<dbReference type="PANTHER" id="PTHR43649:SF14">
    <property type="entry name" value="BLR3389 PROTEIN"/>
    <property type="match status" value="1"/>
</dbReference>
<sequence>MKKLLLTSAAVACLATGASAQTTIELQRFFGACDSDYGDNTDVSAAVGECGIITSLINDFQAQNPDITVDVTTVEWPGYDQLNAQLASRNAPDVVSMHYSVISDYTSRNLLEPLGDILSEQGIDTSTFTDAALAGVTKDGQIYALPFDNWTMLWHVNLNLMEEAGLLNDDGTPIVPGSTDEFFEQAAQFKEATGKPYLVQILANETAAYTRLFYTFLMQQGVDPFTDPNAVDLTTPEATAAAEFLKRIYDEGATTTDMDYPAAVAGFSGGDGGIGINGTWLIGDYAAQSQEEGNALSDGYTVYPLPQLFGAQDATYADGHGWAVPRDPRRSDEEVAAIGQLMAYLAENDGEWARTGHLPAVASVFETEEFQSLPHRDNIAEVAETGQSLNPEVRRQFAIQDIIGEELNSAVHGNKPVDEALSTAQQRINDLLASL</sequence>
<organism evidence="4 5">
    <name type="scientific">Palleronia abyssalis</name>
    <dbReference type="NCBI Taxonomy" id="1501240"/>
    <lineage>
        <taxon>Bacteria</taxon>
        <taxon>Pseudomonadati</taxon>
        <taxon>Pseudomonadota</taxon>
        <taxon>Alphaproteobacteria</taxon>
        <taxon>Rhodobacterales</taxon>
        <taxon>Roseobacteraceae</taxon>
        <taxon>Palleronia</taxon>
    </lineage>
</organism>
<dbReference type="GO" id="GO:0042597">
    <property type="term" value="C:periplasmic space"/>
    <property type="evidence" value="ECO:0007669"/>
    <property type="project" value="UniProtKB-SubCell"/>
</dbReference>
<evidence type="ECO:0000256" key="2">
    <source>
        <dbReference type="ARBA" id="ARBA00008520"/>
    </source>
</evidence>
<evidence type="ECO:0000313" key="5">
    <source>
        <dbReference type="Proteomes" id="UP000244912"/>
    </source>
</evidence>
<dbReference type="PANTHER" id="PTHR43649">
    <property type="entry name" value="ARABINOSE-BINDING PROTEIN-RELATED"/>
    <property type="match status" value="1"/>
</dbReference>
<reference evidence="4 5" key="1">
    <citation type="submission" date="2018-03" db="EMBL/GenBank/DDBJ databases">
        <authorList>
            <person name="Keele B.F."/>
        </authorList>
    </citation>
    <scope>NUCLEOTIDE SEQUENCE [LARGE SCALE GENOMIC DNA]</scope>
    <source>
        <strain evidence="4 5">CECT 8504</strain>
    </source>
</reference>
<feature type="signal peptide" evidence="3">
    <location>
        <begin position="1"/>
        <end position="20"/>
    </location>
</feature>
<protein>
    <submittedName>
        <fullName evidence="4">Lactose-binding protein</fullName>
    </submittedName>
</protein>
<dbReference type="AlphaFoldDB" id="A0A2R8C1C0"/>
<dbReference type="OrthoDB" id="9762335at2"/>
<keyword evidence="3" id="KW-0732">Signal</keyword>
<dbReference type="InterPro" id="IPR006059">
    <property type="entry name" value="SBP"/>
</dbReference>
<comment type="subcellular location">
    <subcellularLocation>
        <location evidence="1">Periplasm</location>
    </subcellularLocation>
</comment>
<comment type="similarity">
    <text evidence="2">Belongs to the bacterial solute-binding protein 1 family.</text>
</comment>
<gene>
    <name evidence="4" type="primary">lacE</name>
    <name evidence="4" type="ORF">PAA8504_04067</name>
</gene>
<keyword evidence="5" id="KW-1185">Reference proteome</keyword>